<proteinExistence type="inferred from homology"/>
<dbReference type="InterPro" id="IPR003695">
    <property type="entry name" value="Ppx_GppA_N"/>
</dbReference>
<comment type="caution">
    <text evidence="4">The sequence shown here is derived from an EMBL/GenBank/DDBJ whole genome shotgun (WGS) entry which is preliminary data.</text>
</comment>
<organism evidence="4 5">
    <name type="scientific">Candidatus Kurthia intestinigallinarum</name>
    <dbReference type="NCBI Taxonomy" id="1562256"/>
    <lineage>
        <taxon>Bacteria</taxon>
        <taxon>Bacillati</taxon>
        <taxon>Bacillota</taxon>
        <taxon>Bacilli</taxon>
        <taxon>Bacillales</taxon>
        <taxon>Caryophanaceae</taxon>
        <taxon>Kurthia</taxon>
    </lineage>
</organism>
<dbReference type="Gene3D" id="3.30.420.150">
    <property type="entry name" value="Exopolyphosphatase. Domain 2"/>
    <property type="match status" value="1"/>
</dbReference>
<sequence length="512" mass="58414">MTEYKTAIIDIGSNTVRLVIYHYEQLRGLKEIENVKAVARLRSFIDDTGILVEEGIERLEGILHSFNEILEDYNVEHVRAIATASIRQAQNGAAILARMKEVVGVDIELLSERQEAFYGYFAVVYTTSTPSGVTIDMGGGSTELTYFDEKELMQSISLPFGSVSLKQQFVAGEVLTADERQSVYDFAIAQFSTIPWLKDLNLPVIGIGGSARNMATFDQHRNNYPLSGVHQYRITRKDFLEIAETLTSMPLEQLQKLDGLSSDRADIIGPVIEVFHALMDIVGAQKFQFSRKGLREGLVIHRILKQNPHAFDRYDVFSTTAKFLCAEFGKDQGQIKHHEYLAEMLYKQLGDIGAVDFERQNLRLLSNAAKVYFLGEYIDKDAASQHTFYILSNRAIDGLNHKERVRLALMASYKNKDNFKRYAAPFEQWFSEDELKVLFELGSILKFTYALDATKRNVVRKVRLFDKGEVVEMHIYTNSNSLAEQYRANRQAKHLERLIKKTIELHFIEEEG</sequence>
<feature type="domain" description="Ppx/GppA phosphatase C-terminal" evidence="3">
    <location>
        <begin position="319"/>
        <end position="465"/>
    </location>
</feature>
<comment type="similarity">
    <text evidence="1">Belongs to the GppA/Ppx family.</text>
</comment>
<keyword evidence="5" id="KW-1185">Reference proteome</keyword>
<dbReference type="AlphaFoldDB" id="A0A433RTL0"/>
<dbReference type="Proteomes" id="UP000288623">
    <property type="component" value="Unassembled WGS sequence"/>
</dbReference>
<dbReference type="InterPro" id="IPR043129">
    <property type="entry name" value="ATPase_NBD"/>
</dbReference>
<dbReference type="SUPFAM" id="SSF109604">
    <property type="entry name" value="HD-domain/PDEase-like"/>
    <property type="match status" value="1"/>
</dbReference>
<evidence type="ECO:0000313" key="5">
    <source>
        <dbReference type="Proteomes" id="UP000288623"/>
    </source>
</evidence>
<dbReference type="Gene3D" id="1.10.3210.10">
    <property type="entry name" value="Hypothetical protein af1432"/>
    <property type="match status" value="1"/>
</dbReference>
<dbReference type="Pfam" id="PF21447">
    <property type="entry name" value="Ppx-GppA_III"/>
    <property type="match status" value="1"/>
</dbReference>
<dbReference type="GO" id="GO:0006357">
    <property type="term" value="P:regulation of transcription by RNA polymerase II"/>
    <property type="evidence" value="ECO:0007669"/>
    <property type="project" value="TreeGrafter"/>
</dbReference>
<evidence type="ECO:0000313" key="4">
    <source>
        <dbReference type="EMBL" id="RUS55492.1"/>
    </source>
</evidence>
<protein>
    <submittedName>
        <fullName evidence="4">Exopolyphosphatase</fullName>
    </submittedName>
</protein>
<dbReference type="InterPro" id="IPR050273">
    <property type="entry name" value="GppA/Ppx_hydrolase"/>
</dbReference>
<dbReference type="SUPFAM" id="SSF53067">
    <property type="entry name" value="Actin-like ATPase domain"/>
    <property type="match status" value="2"/>
</dbReference>
<reference evidence="4 5" key="1">
    <citation type="submission" date="2014-11" db="EMBL/GenBank/DDBJ databases">
        <title>Genome sequence and analysis of novel Kurthia sp.</title>
        <authorList>
            <person name="Lawson J.N."/>
            <person name="Gonzalez J.E."/>
            <person name="Rinauldi L."/>
            <person name="Xuan Z."/>
            <person name="Firman A."/>
            <person name="Shaddox L."/>
            <person name="Trudeau A."/>
            <person name="Shah S."/>
            <person name="Reiman D."/>
        </authorList>
    </citation>
    <scope>NUCLEOTIDE SEQUENCE [LARGE SCALE GENOMIC DNA]</scope>
    <source>
        <strain evidence="4 5">3B1D</strain>
    </source>
</reference>
<dbReference type="RefSeq" id="WP_126990837.1">
    <property type="nucleotide sequence ID" value="NZ_JTFC01000031.1"/>
</dbReference>
<feature type="domain" description="Ppx/GppA phosphatase N-terminal" evidence="2">
    <location>
        <begin position="29"/>
        <end position="304"/>
    </location>
</feature>
<evidence type="ECO:0000256" key="1">
    <source>
        <dbReference type="ARBA" id="ARBA00007125"/>
    </source>
</evidence>
<evidence type="ECO:0000259" key="2">
    <source>
        <dbReference type="Pfam" id="PF02541"/>
    </source>
</evidence>
<gene>
    <name evidence="4" type="ORF">QI30_11190</name>
</gene>
<dbReference type="OrthoDB" id="9807195at2"/>
<dbReference type="EMBL" id="JTFC01000031">
    <property type="protein sequence ID" value="RUS55492.1"/>
    <property type="molecule type" value="Genomic_DNA"/>
</dbReference>
<dbReference type="Pfam" id="PF02541">
    <property type="entry name" value="Ppx-GppA"/>
    <property type="match status" value="1"/>
</dbReference>
<dbReference type="PANTHER" id="PTHR30005">
    <property type="entry name" value="EXOPOLYPHOSPHATASE"/>
    <property type="match status" value="1"/>
</dbReference>
<evidence type="ECO:0000259" key="3">
    <source>
        <dbReference type="Pfam" id="PF21447"/>
    </source>
</evidence>
<name>A0A433RTL0_9BACL</name>
<dbReference type="PANTHER" id="PTHR30005:SF0">
    <property type="entry name" value="RETROGRADE REGULATION PROTEIN 2"/>
    <property type="match status" value="1"/>
</dbReference>
<dbReference type="InterPro" id="IPR048950">
    <property type="entry name" value="Ppx_GppA_C"/>
</dbReference>
<dbReference type="Gene3D" id="3.30.420.40">
    <property type="match status" value="1"/>
</dbReference>
<accession>A0A433RTL0</accession>
<dbReference type="CDD" id="cd24052">
    <property type="entry name" value="ASKHA_NBD_HpPPX-GppA-like"/>
    <property type="match status" value="1"/>
</dbReference>